<sequence length="65" mass="7245">MSHKNTTRNHRSLWRIFAAPIWIALASLIGLASALMGEGIWNLLSWVGLGVPALVTAYTLHYRAR</sequence>
<keyword evidence="1" id="KW-0472">Membrane</keyword>
<comment type="caution">
    <text evidence="2">The sequence shown here is derived from an EMBL/GenBank/DDBJ whole genome shotgun (WGS) entry which is preliminary data.</text>
</comment>
<dbReference type="RefSeq" id="WP_151439148.1">
    <property type="nucleotide sequence ID" value="NZ_WMEX01000008.1"/>
</dbReference>
<feature type="transmembrane region" description="Helical" evidence="1">
    <location>
        <begin position="40"/>
        <end position="60"/>
    </location>
</feature>
<proteinExistence type="predicted"/>
<dbReference type="Proteomes" id="UP000460751">
    <property type="component" value="Unassembled WGS sequence"/>
</dbReference>
<protein>
    <recommendedName>
        <fullName evidence="4">DUF4175 domain-containing protein</fullName>
    </recommendedName>
</protein>
<keyword evidence="1" id="KW-0812">Transmembrane</keyword>
<evidence type="ECO:0008006" key="4">
    <source>
        <dbReference type="Google" id="ProtNLM"/>
    </source>
</evidence>
<evidence type="ECO:0000256" key="1">
    <source>
        <dbReference type="SAM" id="Phobius"/>
    </source>
</evidence>
<dbReference type="AlphaFoldDB" id="A0A9X5B758"/>
<reference evidence="2 3" key="1">
    <citation type="submission" date="2019-11" db="EMBL/GenBank/DDBJ databases">
        <title>Genome sequences of 17 halophilic strains isolated from different environments.</title>
        <authorList>
            <person name="Furrow R.E."/>
        </authorList>
    </citation>
    <scope>NUCLEOTIDE SEQUENCE [LARGE SCALE GENOMIC DNA]</scope>
    <source>
        <strain evidence="2 3">22507_15_FS</strain>
    </source>
</reference>
<name>A0A9X5B758_9GAMM</name>
<gene>
    <name evidence="2" type="ORF">GLW01_13515</name>
</gene>
<keyword evidence="1" id="KW-1133">Transmembrane helix</keyword>
<feature type="transmembrane region" description="Helical" evidence="1">
    <location>
        <begin position="12"/>
        <end position="34"/>
    </location>
</feature>
<dbReference type="OrthoDB" id="8968524at2"/>
<evidence type="ECO:0000313" key="2">
    <source>
        <dbReference type="EMBL" id="MYL27807.1"/>
    </source>
</evidence>
<organism evidence="2 3">
    <name type="scientific">Vreelandella halophila</name>
    <dbReference type="NCBI Taxonomy" id="86177"/>
    <lineage>
        <taxon>Bacteria</taxon>
        <taxon>Pseudomonadati</taxon>
        <taxon>Pseudomonadota</taxon>
        <taxon>Gammaproteobacteria</taxon>
        <taxon>Oceanospirillales</taxon>
        <taxon>Halomonadaceae</taxon>
        <taxon>Vreelandella</taxon>
    </lineage>
</organism>
<evidence type="ECO:0000313" key="3">
    <source>
        <dbReference type="Proteomes" id="UP000460751"/>
    </source>
</evidence>
<accession>A0A9X5B758</accession>
<dbReference type="EMBL" id="WMEX01000008">
    <property type="protein sequence ID" value="MYL27807.1"/>
    <property type="molecule type" value="Genomic_DNA"/>
</dbReference>
<keyword evidence="3" id="KW-1185">Reference proteome</keyword>